<keyword evidence="11" id="KW-1185">Reference proteome</keyword>
<evidence type="ECO:0000256" key="6">
    <source>
        <dbReference type="ARBA" id="ARBA00023136"/>
    </source>
</evidence>
<dbReference type="InterPro" id="IPR032816">
    <property type="entry name" value="VTT_dom"/>
</dbReference>
<evidence type="ECO:0000256" key="5">
    <source>
        <dbReference type="ARBA" id="ARBA00022989"/>
    </source>
</evidence>
<feature type="transmembrane region" description="Helical" evidence="8">
    <location>
        <begin position="37"/>
        <end position="57"/>
    </location>
</feature>
<organism evidence="10 11">
    <name type="scientific">Streptomyces meridianus</name>
    <dbReference type="NCBI Taxonomy" id="2938945"/>
    <lineage>
        <taxon>Bacteria</taxon>
        <taxon>Bacillati</taxon>
        <taxon>Actinomycetota</taxon>
        <taxon>Actinomycetes</taxon>
        <taxon>Kitasatosporales</taxon>
        <taxon>Streptomycetaceae</taxon>
        <taxon>Streptomyces</taxon>
    </lineage>
</organism>
<feature type="transmembrane region" description="Helical" evidence="8">
    <location>
        <begin position="124"/>
        <end position="142"/>
    </location>
</feature>
<evidence type="ECO:0000313" key="10">
    <source>
        <dbReference type="EMBL" id="MCM2575934.1"/>
    </source>
</evidence>
<comment type="subcellular location">
    <subcellularLocation>
        <location evidence="1">Cell membrane</location>
        <topology evidence="1">Multi-pass membrane protein</topology>
    </subcellularLocation>
</comment>
<evidence type="ECO:0000259" key="9">
    <source>
        <dbReference type="Pfam" id="PF09335"/>
    </source>
</evidence>
<feature type="compositionally biased region" description="Gly residues" evidence="7">
    <location>
        <begin position="237"/>
        <end position="256"/>
    </location>
</feature>
<feature type="compositionally biased region" description="Low complexity" evidence="7">
    <location>
        <begin position="189"/>
        <end position="200"/>
    </location>
</feature>
<keyword evidence="4 8" id="KW-0812">Transmembrane</keyword>
<keyword evidence="6 8" id="KW-0472">Membrane</keyword>
<comment type="caution">
    <text evidence="10">The sequence shown here is derived from an EMBL/GenBank/DDBJ whole genome shotgun (WGS) entry which is preliminary data.</text>
</comment>
<feature type="domain" description="VTT" evidence="9">
    <location>
        <begin position="19"/>
        <end position="144"/>
    </location>
</feature>
<dbReference type="PANTHER" id="PTHR42709">
    <property type="entry name" value="ALKALINE PHOSPHATASE LIKE PROTEIN"/>
    <property type="match status" value="1"/>
</dbReference>
<evidence type="ECO:0000256" key="4">
    <source>
        <dbReference type="ARBA" id="ARBA00022692"/>
    </source>
</evidence>
<keyword evidence="3" id="KW-1003">Cell membrane</keyword>
<dbReference type="InterPro" id="IPR051311">
    <property type="entry name" value="DedA_domain"/>
</dbReference>
<proteinExistence type="inferred from homology"/>
<name>A0ABT0X049_9ACTN</name>
<keyword evidence="5 8" id="KW-1133">Transmembrane helix</keyword>
<dbReference type="RefSeq" id="WP_251407834.1">
    <property type="nucleotide sequence ID" value="NZ_JAMQGM010000001.1"/>
</dbReference>
<evidence type="ECO:0000256" key="1">
    <source>
        <dbReference type="ARBA" id="ARBA00004651"/>
    </source>
</evidence>
<gene>
    <name evidence="10" type="ORF">M1E25_00950</name>
</gene>
<feature type="region of interest" description="Disordered" evidence="7">
    <location>
        <begin position="189"/>
        <end position="256"/>
    </location>
</feature>
<sequence length="256" mass="26061">MQTLGTYLVLAATTAPPLVPNAGILVAAGVLASHGRLNIVVVLLVVAGSAVLGDLAIHWFGSRFRRPVHGWARRTTRRRTLLAWTTEQIHRYGVPFVIAVRFLPSGRLIGGLAAGVTGYPRRRYLVGAVIAESIWASYSVFLGYLGSAVAENRFYAASIGFAISAVVAGAGLLVQRSARRRVSSREAAEAAAAENAAPGRAGTGSSGPGNAGTGGGAAGNAGDRKRDDGPGASGPSRGPGGARPLGIGERGGAADD</sequence>
<evidence type="ECO:0000256" key="3">
    <source>
        <dbReference type="ARBA" id="ARBA00022475"/>
    </source>
</evidence>
<evidence type="ECO:0000256" key="7">
    <source>
        <dbReference type="SAM" id="MobiDB-lite"/>
    </source>
</evidence>
<dbReference type="Proteomes" id="UP001167160">
    <property type="component" value="Unassembled WGS sequence"/>
</dbReference>
<dbReference type="Pfam" id="PF09335">
    <property type="entry name" value="VTT_dom"/>
    <property type="match status" value="1"/>
</dbReference>
<reference evidence="10" key="1">
    <citation type="journal article" date="2023" name="Int. J. Syst. Evol. Microbiol.">
        <title>Streptomyces meridianus sp. nov. isolated from brackish water of the Tagus estuary in Alcochete, Portugal.</title>
        <authorList>
            <person name="Santos J.D.N."/>
            <person name="Klimek D."/>
            <person name="Calusinska M."/>
            <person name="Lobo Da Cunha A."/>
            <person name="Catita J."/>
            <person name="Goncalves H."/>
            <person name="Gonzalez I."/>
            <person name="Reyes F."/>
            <person name="Lage O.M."/>
        </authorList>
    </citation>
    <scope>NUCLEOTIDE SEQUENCE</scope>
    <source>
        <strain evidence="10">MTZ3.1</strain>
    </source>
</reference>
<dbReference type="EMBL" id="JAMQGM010000001">
    <property type="protein sequence ID" value="MCM2575934.1"/>
    <property type="molecule type" value="Genomic_DNA"/>
</dbReference>
<accession>A0ABT0X049</accession>
<feature type="compositionally biased region" description="Gly residues" evidence="7">
    <location>
        <begin position="201"/>
        <end position="219"/>
    </location>
</feature>
<evidence type="ECO:0000256" key="8">
    <source>
        <dbReference type="SAM" id="Phobius"/>
    </source>
</evidence>
<dbReference type="PANTHER" id="PTHR42709:SF6">
    <property type="entry name" value="UNDECAPRENYL PHOSPHATE TRANSPORTER A"/>
    <property type="match status" value="1"/>
</dbReference>
<feature type="transmembrane region" description="Helical" evidence="8">
    <location>
        <begin position="154"/>
        <end position="174"/>
    </location>
</feature>
<comment type="similarity">
    <text evidence="2">Belongs to the DedA family.</text>
</comment>
<evidence type="ECO:0000256" key="2">
    <source>
        <dbReference type="ARBA" id="ARBA00010792"/>
    </source>
</evidence>
<evidence type="ECO:0000313" key="11">
    <source>
        <dbReference type="Proteomes" id="UP001167160"/>
    </source>
</evidence>
<protein>
    <submittedName>
        <fullName evidence="10">VTT domain-containing protein</fullName>
    </submittedName>
</protein>